<reference evidence="1" key="1">
    <citation type="journal article" date="2020" name="G3 (Bethesda)">
        <title>High-Quality Assemblies for Three Invasive Social Wasps from the &lt;i&gt;Vespula&lt;/i&gt; Genus.</title>
        <authorList>
            <person name="Harrop T.W.R."/>
            <person name="Guhlin J."/>
            <person name="McLaughlin G.M."/>
            <person name="Permina E."/>
            <person name="Stockwell P."/>
            <person name="Gilligan J."/>
            <person name="Le Lec M.F."/>
            <person name="Gruber M.A.M."/>
            <person name="Quinn O."/>
            <person name="Lovegrove M."/>
            <person name="Duncan E.J."/>
            <person name="Remnant E.J."/>
            <person name="Van Eeckhoven J."/>
            <person name="Graham B."/>
            <person name="Knapp R.A."/>
            <person name="Langford K.W."/>
            <person name="Kronenberg Z."/>
            <person name="Press M.O."/>
            <person name="Eacker S.M."/>
            <person name="Wilson-Rankin E.E."/>
            <person name="Purcell J."/>
            <person name="Lester P.J."/>
            <person name="Dearden P.K."/>
        </authorList>
    </citation>
    <scope>NUCLEOTIDE SEQUENCE</scope>
    <source>
        <strain evidence="1">Volc-1</strain>
    </source>
</reference>
<sequence length="233" mass="26940">MFTNFLNLHSPAMNHVLTCLEFFDDHFDEKSEATNEFTAQLGRSKVFSQQRMQLTPHQASCLLIVRRLFRARPLAEGVMLGIDILINPLIHLHPCRYIRLIRPSNWGDHRGINETLGGEFTHIREIEREISCELIYLRRSRFFSLTKPYPAVNTVSVLQTASRPYMGQESCKAHPLASVRSRGGISRHTSPGRRTAEPLQRRDVLRGGETVPTVSRYIRFYWELQAPHKFVNQ</sequence>
<gene>
    <name evidence="1" type="ORF">H0235_007983</name>
</gene>
<organism evidence="1 2">
    <name type="scientific">Vespula pensylvanica</name>
    <name type="common">Western yellow jacket</name>
    <name type="synonym">Wasp</name>
    <dbReference type="NCBI Taxonomy" id="30213"/>
    <lineage>
        <taxon>Eukaryota</taxon>
        <taxon>Metazoa</taxon>
        <taxon>Ecdysozoa</taxon>
        <taxon>Arthropoda</taxon>
        <taxon>Hexapoda</taxon>
        <taxon>Insecta</taxon>
        <taxon>Pterygota</taxon>
        <taxon>Neoptera</taxon>
        <taxon>Endopterygota</taxon>
        <taxon>Hymenoptera</taxon>
        <taxon>Apocrita</taxon>
        <taxon>Aculeata</taxon>
        <taxon>Vespoidea</taxon>
        <taxon>Vespidae</taxon>
        <taxon>Vespinae</taxon>
        <taxon>Vespula</taxon>
    </lineage>
</organism>
<evidence type="ECO:0000313" key="2">
    <source>
        <dbReference type="Proteomes" id="UP000600918"/>
    </source>
</evidence>
<name>A0A834UAB8_VESPE</name>
<protein>
    <submittedName>
        <fullName evidence="1">Uncharacterized protein</fullName>
    </submittedName>
</protein>
<accession>A0A834UAB8</accession>
<dbReference type="Proteomes" id="UP000600918">
    <property type="component" value="Unassembled WGS sequence"/>
</dbReference>
<keyword evidence="2" id="KW-1185">Reference proteome</keyword>
<dbReference type="EMBL" id="JACSDY010000006">
    <property type="protein sequence ID" value="KAF7425545.1"/>
    <property type="molecule type" value="Genomic_DNA"/>
</dbReference>
<proteinExistence type="predicted"/>
<comment type="caution">
    <text evidence="1">The sequence shown here is derived from an EMBL/GenBank/DDBJ whole genome shotgun (WGS) entry which is preliminary data.</text>
</comment>
<evidence type="ECO:0000313" key="1">
    <source>
        <dbReference type="EMBL" id="KAF7425545.1"/>
    </source>
</evidence>
<dbReference type="AlphaFoldDB" id="A0A834UAB8"/>